<keyword evidence="2" id="KW-0282">Flagellum</keyword>
<comment type="caution">
    <text evidence="2">The sequence shown here is derived from an EMBL/GenBank/DDBJ whole genome shotgun (WGS) entry which is preliminary data.</text>
</comment>
<organism evidence="2 3">
    <name type="scientific">Janthinobacterium violaceinigrum</name>
    <dbReference type="NCBI Taxonomy" id="2654252"/>
    <lineage>
        <taxon>Bacteria</taxon>
        <taxon>Pseudomonadati</taxon>
        <taxon>Pseudomonadota</taxon>
        <taxon>Betaproteobacteria</taxon>
        <taxon>Burkholderiales</taxon>
        <taxon>Oxalobacteraceae</taxon>
        <taxon>Janthinobacterium</taxon>
    </lineage>
</organism>
<protein>
    <submittedName>
        <fullName evidence="2">Flagellar biosynthesis protein FlaG</fullName>
    </submittedName>
</protein>
<evidence type="ECO:0000256" key="1">
    <source>
        <dbReference type="SAM" id="MobiDB-lite"/>
    </source>
</evidence>
<dbReference type="AlphaFoldDB" id="A0A6I1HQF7"/>
<keyword evidence="2" id="KW-0969">Cilium</keyword>
<dbReference type="RefSeq" id="WP_152284692.1">
    <property type="nucleotide sequence ID" value="NZ_WFLI01000040.1"/>
</dbReference>
<dbReference type="Pfam" id="PF03646">
    <property type="entry name" value="FlaG"/>
    <property type="match status" value="1"/>
</dbReference>
<dbReference type="InterPro" id="IPR035924">
    <property type="entry name" value="FlaG-like_sf"/>
</dbReference>
<sequence>MTIDTIAAASAARIDKSYASADTPAARPAAPRAATENGTVASQQASREPSREQLDKAVSDLNQSSQMKTQGLEFSIDEDSQRTVVKVIDQETKEVLRQIPTKEALELSKTFDSAKGSLIRQSA</sequence>
<dbReference type="PANTHER" id="PTHR37166">
    <property type="entry name" value="PROTEIN FLAG"/>
    <property type="match status" value="1"/>
</dbReference>
<feature type="compositionally biased region" description="Low complexity" evidence="1">
    <location>
        <begin position="24"/>
        <end position="34"/>
    </location>
</feature>
<feature type="compositionally biased region" description="Polar residues" evidence="1">
    <location>
        <begin position="60"/>
        <end position="69"/>
    </location>
</feature>
<gene>
    <name evidence="2" type="ORF">GCN75_24345</name>
</gene>
<dbReference type="SUPFAM" id="SSF160214">
    <property type="entry name" value="FlaG-like"/>
    <property type="match status" value="1"/>
</dbReference>
<keyword evidence="3" id="KW-1185">Reference proteome</keyword>
<reference evidence="2 3" key="1">
    <citation type="submission" date="2019-10" db="EMBL/GenBank/DDBJ databases">
        <title>Three novel species isolated from a subtropical stream in China.</title>
        <authorList>
            <person name="Lu H."/>
        </authorList>
    </citation>
    <scope>NUCLEOTIDE SEQUENCE [LARGE SCALE GENOMIC DNA]</scope>
    <source>
        <strain evidence="2 3">FT13W</strain>
    </source>
</reference>
<dbReference type="InterPro" id="IPR005186">
    <property type="entry name" value="FlaG"/>
</dbReference>
<accession>A0A6I1HQF7</accession>
<evidence type="ECO:0000313" key="2">
    <source>
        <dbReference type="EMBL" id="KAB8060884.1"/>
    </source>
</evidence>
<dbReference type="PANTHER" id="PTHR37166:SF1">
    <property type="entry name" value="PROTEIN FLAG"/>
    <property type="match status" value="1"/>
</dbReference>
<feature type="region of interest" description="Disordered" evidence="1">
    <location>
        <begin position="13"/>
        <end position="74"/>
    </location>
</feature>
<feature type="compositionally biased region" description="Polar residues" evidence="1">
    <location>
        <begin position="36"/>
        <end position="47"/>
    </location>
</feature>
<name>A0A6I1HQF7_9BURK</name>
<dbReference type="Gene3D" id="3.30.160.170">
    <property type="entry name" value="FlaG-like"/>
    <property type="match status" value="1"/>
</dbReference>
<dbReference type="EMBL" id="WFLI01000040">
    <property type="protein sequence ID" value="KAB8060884.1"/>
    <property type="molecule type" value="Genomic_DNA"/>
</dbReference>
<evidence type="ECO:0000313" key="3">
    <source>
        <dbReference type="Proteomes" id="UP000468717"/>
    </source>
</evidence>
<feature type="compositionally biased region" description="Basic and acidic residues" evidence="1">
    <location>
        <begin position="48"/>
        <end position="58"/>
    </location>
</feature>
<proteinExistence type="predicted"/>
<dbReference type="Proteomes" id="UP000468717">
    <property type="component" value="Unassembled WGS sequence"/>
</dbReference>
<keyword evidence="2" id="KW-0966">Cell projection</keyword>